<dbReference type="Gene3D" id="2.40.50.140">
    <property type="entry name" value="Nucleic acid-binding proteins"/>
    <property type="match status" value="4"/>
</dbReference>
<feature type="compositionally biased region" description="Basic and acidic residues" evidence="1">
    <location>
        <begin position="1083"/>
        <end position="1109"/>
    </location>
</feature>
<name>A0ABQ7YJE5_BRANA</name>
<gene>
    <name evidence="2" type="ORF">HID58_075298</name>
</gene>
<protein>
    <recommendedName>
        <fullName evidence="4">Replication factor A C-terminal domain-containing protein</fullName>
    </recommendedName>
</protein>
<dbReference type="PANTHER" id="PTHR47165:SF4">
    <property type="entry name" value="OS03G0429900 PROTEIN"/>
    <property type="match status" value="1"/>
</dbReference>
<dbReference type="InterPro" id="IPR012340">
    <property type="entry name" value="NA-bd_OB-fold"/>
</dbReference>
<accession>A0ABQ7YJE5</accession>
<evidence type="ECO:0000313" key="3">
    <source>
        <dbReference type="Proteomes" id="UP000824890"/>
    </source>
</evidence>
<evidence type="ECO:0000313" key="2">
    <source>
        <dbReference type="EMBL" id="KAH0868276.1"/>
    </source>
</evidence>
<reference evidence="2 3" key="1">
    <citation type="submission" date="2021-05" db="EMBL/GenBank/DDBJ databases">
        <title>Genome Assembly of Synthetic Allotetraploid Brassica napus Reveals Homoeologous Exchanges between Subgenomes.</title>
        <authorList>
            <person name="Davis J.T."/>
        </authorList>
    </citation>
    <scope>NUCLEOTIDE SEQUENCE [LARGE SCALE GENOMIC DNA]</scope>
    <source>
        <strain evidence="3">cv. Da-Ae</strain>
        <tissue evidence="2">Seedling</tissue>
    </source>
</reference>
<organism evidence="2 3">
    <name type="scientific">Brassica napus</name>
    <name type="common">Rape</name>
    <dbReference type="NCBI Taxonomy" id="3708"/>
    <lineage>
        <taxon>Eukaryota</taxon>
        <taxon>Viridiplantae</taxon>
        <taxon>Streptophyta</taxon>
        <taxon>Embryophyta</taxon>
        <taxon>Tracheophyta</taxon>
        <taxon>Spermatophyta</taxon>
        <taxon>Magnoliopsida</taxon>
        <taxon>eudicotyledons</taxon>
        <taxon>Gunneridae</taxon>
        <taxon>Pentapetalae</taxon>
        <taxon>rosids</taxon>
        <taxon>malvids</taxon>
        <taxon>Brassicales</taxon>
        <taxon>Brassicaceae</taxon>
        <taxon>Brassiceae</taxon>
        <taxon>Brassica</taxon>
    </lineage>
</organism>
<keyword evidence="3" id="KW-1185">Reference proteome</keyword>
<comment type="caution">
    <text evidence="2">The sequence shown here is derived from an EMBL/GenBank/DDBJ whole genome shotgun (WGS) entry which is preliminary data.</text>
</comment>
<feature type="region of interest" description="Disordered" evidence="1">
    <location>
        <begin position="606"/>
        <end position="629"/>
    </location>
</feature>
<feature type="region of interest" description="Disordered" evidence="1">
    <location>
        <begin position="1068"/>
        <end position="1109"/>
    </location>
</feature>
<evidence type="ECO:0000256" key="1">
    <source>
        <dbReference type="SAM" id="MobiDB-lite"/>
    </source>
</evidence>
<dbReference type="Proteomes" id="UP000824890">
    <property type="component" value="Unassembled WGS sequence"/>
</dbReference>
<dbReference type="CDD" id="cd04480">
    <property type="entry name" value="RPA1_DBD_A_like"/>
    <property type="match status" value="2"/>
</dbReference>
<dbReference type="EMBL" id="JAGKQM010000017">
    <property type="protein sequence ID" value="KAH0868276.1"/>
    <property type="molecule type" value="Genomic_DNA"/>
</dbReference>
<dbReference type="PANTHER" id="PTHR47165">
    <property type="entry name" value="OS03G0429900 PROTEIN"/>
    <property type="match status" value="1"/>
</dbReference>
<evidence type="ECO:0008006" key="4">
    <source>
        <dbReference type="Google" id="ProtNLM"/>
    </source>
</evidence>
<dbReference type="SUPFAM" id="SSF50249">
    <property type="entry name" value="Nucleic acid-binding proteins"/>
    <property type="match status" value="2"/>
</dbReference>
<sequence length="1109" mass="121377">MGFPISLAKRRTPYRASTNPSLISLTQTASSLDEPRRTLTSFSLAQTNISSLSSFPLLPKNSASGDLISKKPNGKDVVSSAAPVKPSAASMKPSAAAMKISAAPTIPFAASMKPIGQSGVSGDSSSTKRHGKAVVCSDVPSDNSDRVVFFKDVTFGPQEHELRFRLIHFWEAKHAFSKILMGLEMLLVDAEGTVIQGFIPPSRMDTYLRHMKPGSTYRLTNFFGSKTKKVYRVADPDVTIAFSWKSVLSDLTDTSAWFPEDRFRFHGYEQFEAACDLKGDLYDFIGHIKLVNEQALNESFVLDEVEIASDRRILVHVQTHDGPVMKLYIWDKVATAFCEKFRSLGKPPSVIMVTTVNPKRLGGALSLSSLSSSRVFFDTDVHQTREYLAWLESNSEVANRVNAEIVTKAETATIGELLTYMKQEGAKVAWFECTATIDDVVRGSAWYYIACGGCKTKATKGPTTLMCRKCGKTEITGAAEYLSKLSVYDNNDHASFVLLGDAGFELTGKKASVLVESYYEANEGSGDDHVVPVPQVLIDTIGQKRTFVIKISKHNLEGKTQALTVTKVLPLEVPALGYDLAADVVVSPTADEGVKRGADMIVENKRRSGGPLQSGLTRRPNRSMKSKGVAAVSSSPIKPISKTGASSGLNIGVKGKASVSSGAKDKAIVSDNVGEVITFNDVTFGPHEGEVRYRLIHFWEAWNAQTKVLIGLEMLLIDEEENIIQGFIPYGRIETYLCHMKAGATYQLNKFFGSKSKTIYRVAEPSVTISFSWNSVLSVLDDSSIRFHEDRFRIHGYREFEAASDLLRNLDYAGHIKLVNGQVLSDSLLLDEAEIAASRRVDLHVQTHDDPLLKLYLWNKAAFEFCEKFKASGGTASVILVTTLNPKRFGGVISLFSVASSRVFLDSDVQETRLNSNLDVANRVNAEVVTKPETATLGELFSYMNQASAKVAWFECTTTIDDVVHGSGWYYIGCGVCQTKATKGPTTLMCKKCGKSEIVAVFVVLGDAGEELTGKKAAELVERYYQANDSVGEDHIVPVPQAMIDTIGQTRKFIVKVSNHNLTAKTQTLTATKNVGEEPDNDREDHADESVKRGADGIESEGVKRTKCG</sequence>
<proteinExistence type="predicted"/>